<organism evidence="1 2">
    <name type="scientific">Rhodotorula diobovata</name>
    <dbReference type="NCBI Taxonomy" id="5288"/>
    <lineage>
        <taxon>Eukaryota</taxon>
        <taxon>Fungi</taxon>
        <taxon>Dikarya</taxon>
        <taxon>Basidiomycota</taxon>
        <taxon>Pucciniomycotina</taxon>
        <taxon>Microbotryomycetes</taxon>
        <taxon>Sporidiobolales</taxon>
        <taxon>Sporidiobolaceae</taxon>
        <taxon>Rhodotorula</taxon>
    </lineage>
</organism>
<protein>
    <submittedName>
        <fullName evidence="1">Uncharacterized protein</fullName>
    </submittedName>
</protein>
<evidence type="ECO:0000313" key="2">
    <source>
        <dbReference type="Proteomes" id="UP000311382"/>
    </source>
</evidence>
<gene>
    <name evidence="1" type="ORF">DMC30DRAFT_449692</name>
</gene>
<dbReference type="AlphaFoldDB" id="A0A5C5FL23"/>
<evidence type="ECO:0000313" key="1">
    <source>
        <dbReference type="EMBL" id="TNY17488.1"/>
    </source>
</evidence>
<dbReference type="EMBL" id="SOZI01000198">
    <property type="protein sequence ID" value="TNY17488.1"/>
    <property type="molecule type" value="Genomic_DNA"/>
</dbReference>
<name>A0A5C5FL23_9BASI</name>
<dbReference type="Proteomes" id="UP000311382">
    <property type="component" value="Unassembled WGS sequence"/>
</dbReference>
<keyword evidence="2" id="KW-1185">Reference proteome</keyword>
<proteinExistence type="predicted"/>
<accession>A0A5C5FL23</accession>
<comment type="caution">
    <text evidence="1">The sequence shown here is derived from an EMBL/GenBank/DDBJ whole genome shotgun (WGS) entry which is preliminary data.</text>
</comment>
<sequence length="336" mass="38466">MAGSAPRGFPHSWRWDLEWLRLKYTHQYTEVESLVDSSKRDKQVHTLKTLMLCITVATRQQLAEESSDALEARGQEYKRELAKQDQHDSTRDPIVLERNALKAFLAARTRGSASAELKELSEELSQAFLAYTTPSTREYDSLVARIPLAHRAPVPPPRLGFRLPRDVRLSVPGGFPRGWEWSISWLYNHYVTNYPEWNSAISSHGNGYKAAITERWKTLITWQIAPALKKDEIESHISECNHVLDRRNTSDAVRKPYREVRNALKSYLAKGGQAAKFLTDTEELLRDPGTLRTYLEHQGILETGTTAHSLGVSQHRREPEAGTIRKCQIYGFSRWL</sequence>
<reference evidence="1 2" key="1">
    <citation type="submission" date="2019-03" db="EMBL/GenBank/DDBJ databases">
        <title>Rhodosporidium diobovatum UCD-FST 08-225 genome sequencing, assembly, and annotation.</title>
        <authorList>
            <person name="Fakankun I.U."/>
            <person name="Fristensky B."/>
            <person name="Levin D.B."/>
        </authorList>
    </citation>
    <scope>NUCLEOTIDE SEQUENCE [LARGE SCALE GENOMIC DNA]</scope>
    <source>
        <strain evidence="1 2">UCD-FST 08-225</strain>
    </source>
</reference>